<dbReference type="RefSeq" id="WP_013177250.1">
    <property type="nucleotide sequence ID" value="NC_014221.1"/>
</dbReference>
<evidence type="ECO:0000256" key="2">
    <source>
        <dbReference type="ARBA" id="ARBA00010566"/>
    </source>
</evidence>
<dbReference type="PANTHER" id="PTHR11739">
    <property type="entry name" value="CITRATE SYNTHASE"/>
    <property type="match status" value="1"/>
</dbReference>
<dbReference type="Gene3D" id="1.10.580.10">
    <property type="entry name" value="Citrate Synthase, domain 1"/>
    <property type="match status" value="1"/>
</dbReference>
<dbReference type="Pfam" id="PF00285">
    <property type="entry name" value="Citrate_synt"/>
    <property type="match status" value="1"/>
</dbReference>
<dbReference type="HOGENOM" id="CLU_025068_2_1_0"/>
<protein>
    <recommendedName>
        <fullName evidence="6">Citrate synthase</fullName>
    </recommendedName>
</protein>
<sequence>MEQTIHRGLDGVLIDTSKICSIDGLKGELIYRGYDIRELADKASFEEVIYLLWNGELPTEAELHSFQDELKPHFAVPEEVLGVLRLFPPDASPMHALRTAVSALAAADKDRDGVDLANVRRIGLKLTAQAATLTAALQRLREGKDPVDPHPELGVAANFLYMLSGEEPTEAAVRVMDVALVLHAEHGSNASTFVARATASTLTDVYSAITAAIGSLKGPLHGGANTAVMQMLEQINGVEDVERFVLDKLSQEKARIPGFGHRVYRVLDPRAAILEGVAEKLAAESGDAKWFEMSQEMERVMDREMERRGKQVKPNVDFFSASVYRMLGFPADMYTPIFAVARVPGWMAHLLEQYADNRLMRPKLKYEGPRGKTFVPLSER</sequence>
<evidence type="ECO:0000256" key="8">
    <source>
        <dbReference type="RuleBase" id="RU003406"/>
    </source>
</evidence>
<dbReference type="InterPro" id="IPR011278">
    <property type="entry name" value="2-MeCitrate/Citrate_synth_II"/>
</dbReference>
<dbReference type="OrthoDB" id="9800864at2"/>
<dbReference type="GO" id="GO:0006099">
    <property type="term" value="P:tricarboxylic acid cycle"/>
    <property type="evidence" value="ECO:0007669"/>
    <property type="project" value="UniProtKB-UniPathway"/>
</dbReference>
<dbReference type="AlphaFoldDB" id="D7CTM1"/>
<comment type="similarity">
    <text evidence="2 6 8">Belongs to the citrate synthase family.</text>
</comment>
<dbReference type="InterPro" id="IPR016142">
    <property type="entry name" value="Citrate_synth-like_lrg_a-sub"/>
</dbReference>
<proteinExistence type="inferred from homology"/>
<dbReference type="Gene3D" id="1.10.230.10">
    <property type="entry name" value="Cytochrome P450-Terp, domain 2"/>
    <property type="match status" value="1"/>
</dbReference>
<dbReference type="PIRSF" id="PIRSF001369">
    <property type="entry name" value="Citrate_synth"/>
    <property type="match status" value="1"/>
</dbReference>
<feature type="active site" evidence="7">
    <location>
        <position position="317"/>
    </location>
</feature>
<dbReference type="PROSITE" id="PS00480">
    <property type="entry name" value="CITRATE_SYNTHASE"/>
    <property type="match status" value="1"/>
</dbReference>
<dbReference type="eggNOG" id="COG0372">
    <property type="taxonomic scope" value="Bacteria"/>
</dbReference>
<dbReference type="InterPro" id="IPR036969">
    <property type="entry name" value="Citrate_synthase_sf"/>
</dbReference>
<keyword evidence="4 6" id="KW-0808">Transferase</keyword>
<keyword evidence="9" id="KW-0012">Acyltransferase</keyword>
<organism evidence="9 10">
    <name type="scientific">Truepera radiovictrix (strain DSM 17093 / CIP 108686 / LMG 22925 / RQ-24)</name>
    <dbReference type="NCBI Taxonomy" id="649638"/>
    <lineage>
        <taxon>Bacteria</taxon>
        <taxon>Thermotogati</taxon>
        <taxon>Deinococcota</taxon>
        <taxon>Deinococci</taxon>
        <taxon>Trueperales</taxon>
        <taxon>Trueperaceae</taxon>
        <taxon>Truepera</taxon>
    </lineage>
</organism>
<comment type="catalytic activity">
    <reaction evidence="5">
        <text>oxaloacetate + acetyl-CoA + H2O = citrate + CoA + H(+)</text>
        <dbReference type="Rhea" id="RHEA:16845"/>
        <dbReference type="ChEBI" id="CHEBI:15377"/>
        <dbReference type="ChEBI" id="CHEBI:15378"/>
        <dbReference type="ChEBI" id="CHEBI:16452"/>
        <dbReference type="ChEBI" id="CHEBI:16947"/>
        <dbReference type="ChEBI" id="CHEBI:57287"/>
        <dbReference type="ChEBI" id="CHEBI:57288"/>
        <dbReference type="EC" id="2.3.3.16"/>
    </reaction>
</comment>
<evidence type="ECO:0000256" key="5">
    <source>
        <dbReference type="ARBA" id="ARBA00049288"/>
    </source>
</evidence>
<evidence type="ECO:0000313" key="9">
    <source>
        <dbReference type="EMBL" id="ADI13878.1"/>
    </source>
</evidence>
<evidence type="ECO:0000256" key="3">
    <source>
        <dbReference type="ARBA" id="ARBA00022532"/>
    </source>
</evidence>
<accession>D7CTM1</accession>
<dbReference type="GO" id="GO:0005975">
    <property type="term" value="P:carbohydrate metabolic process"/>
    <property type="evidence" value="ECO:0007669"/>
    <property type="project" value="TreeGrafter"/>
</dbReference>
<dbReference type="InterPro" id="IPR002020">
    <property type="entry name" value="Citrate_synthase"/>
</dbReference>
<evidence type="ECO:0000313" key="10">
    <source>
        <dbReference type="Proteomes" id="UP000000379"/>
    </source>
</evidence>
<dbReference type="UniPathway" id="UPA00223"/>
<comment type="pathway">
    <text evidence="1">Carbohydrate metabolism; tricarboxylic acid cycle.</text>
</comment>
<dbReference type="NCBIfam" id="TIGR01800">
    <property type="entry name" value="cit_synth_II"/>
    <property type="match status" value="1"/>
</dbReference>
<dbReference type="SUPFAM" id="SSF48256">
    <property type="entry name" value="Citrate synthase"/>
    <property type="match status" value="1"/>
</dbReference>
<dbReference type="PANTHER" id="PTHR11739:SF4">
    <property type="entry name" value="CITRATE SYNTHASE, PEROXISOMAL"/>
    <property type="match status" value="1"/>
</dbReference>
<evidence type="ECO:0000256" key="7">
    <source>
        <dbReference type="PIRSR" id="PIRSR001369-1"/>
    </source>
</evidence>
<keyword evidence="3" id="KW-0816">Tricarboxylic acid cycle</keyword>
<dbReference type="InterPro" id="IPR024176">
    <property type="entry name" value="Citrate_synthase_bac-typ"/>
</dbReference>
<gene>
    <name evidence="9" type="ordered locus">Trad_0742</name>
</gene>
<reference evidence="9 10" key="2">
    <citation type="journal article" date="2011" name="Stand. Genomic Sci.">
        <title>Complete genome sequence of Truepera radiovictrix type strain (RQ-24).</title>
        <authorList>
            <person name="Ivanova N."/>
            <person name="Rohde C."/>
            <person name="Munk C."/>
            <person name="Nolan M."/>
            <person name="Lucas S."/>
            <person name="Del Rio T.G."/>
            <person name="Tice H."/>
            <person name="Deshpande S."/>
            <person name="Cheng J.F."/>
            <person name="Tapia R."/>
            <person name="Han C."/>
            <person name="Goodwin L."/>
            <person name="Pitluck S."/>
            <person name="Liolios K."/>
            <person name="Mavromatis K."/>
            <person name="Mikhailova N."/>
            <person name="Pati A."/>
            <person name="Chen A."/>
            <person name="Palaniappan K."/>
            <person name="Land M."/>
            <person name="Hauser L."/>
            <person name="Chang Y.J."/>
            <person name="Jeffries C.D."/>
            <person name="Brambilla E."/>
            <person name="Rohde M."/>
            <person name="Goker M."/>
            <person name="Tindall B.J."/>
            <person name="Woyke T."/>
            <person name="Bristow J."/>
            <person name="Eisen J.A."/>
            <person name="Markowitz V."/>
            <person name="Hugenholtz P."/>
            <person name="Kyrpides N.C."/>
            <person name="Klenk H.P."/>
            <person name="Lapidus A."/>
        </authorList>
    </citation>
    <scope>NUCLEOTIDE SEQUENCE [LARGE SCALE GENOMIC DNA]</scope>
    <source>
        <strain evidence="10">DSM 17093 / CIP 108686 / LMG 22925 / RQ-24</strain>
    </source>
</reference>
<dbReference type="EMBL" id="CP002049">
    <property type="protein sequence ID" value="ADI13878.1"/>
    <property type="molecule type" value="Genomic_DNA"/>
</dbReference>
<dbReference type="GO" id="GO:0036440">
    <property type="term" value="F:citrate synthase activity"/>
    <property type="evidence" value="ECO:0007669"/>
    <property type="project" value="UniProtKB-EC"/>
</dbReference>
<keyword evidence="10" id="KW-1185">Reference proteome</keyword>
<reference evidence="10" key="1">
    <citation type="submission" date="2010-05" db="EMBL/GenBank/DDBJ databases">
        <title>The complete genome of Truepera radiovictris DSM 17093.</title>
        <authorList>
            <consortium name="US DOE Joint Genome Institute (JGI-PGF)"/>
            <person name="Lucas S."/>
            <person name="Copeland A."/>
            <person name="Lapidus A."/>
            <person name="Glavina del Rio T."/>
            <person name="Dalin E."/>
            <person name="Tice H."/>
            <person name="Bruce D."/>
            <person name="Goodwin L."/>
            <person name="Pitluck S."/>
            <person name="Kyrpides N."/>
            <person name="Mavromatis K."/>
            <person name="Ovchinnikova G."/>
            <person name="Munk A.C."/>
            <person name="Detter J.C."/>
            <person name="Han C."/>
            <person name="Tapia R."/>
            <person name="Land M."/>
            <person name="Hauser L."/>
            <person name="Markowitz V."/>
            <person name="Cheng J.-F."/>
            <person name="Hugenholtz P."/>
            <person name="Woyke T."/>
            <person name="Wu D."/>
            <person name="Tindall B."/>
            <person name="Pomrenke H.G."/>
            <person name="Brambilla E."/>
            <person name="Klenk H.-P."/>
            <person name="Eisen J.A."/>
        </authorList>
    </citation>
    <scope>NUCLEOTIDE SEQUENCE [LARGE SCALE GENOMIC DNA]</scope>
    <source>
        <strain evidence="10">DSM 17093 / CIP 108686 / LMG 22925 / RQ-24</strain>
    </source>
</reference>
<dbReference type="Proteomes" id="UP000000379">
    <property type="component" value="Chromosome"/>
</dbReference>
<dbReference type="STRING" id="649638.Trad_0742"/>
<dbReference type="InterPro" id="IPR016143">
    <property type="entry name" value="Citrate_synth-like_sm_a-sub"/>
</dbReference>
<dbReference type="KEGG" id="tra:Trad_0742"/>
<evidence type="ECO:0000256" key="1">
    <source>
        <dbReference type="ARBA" id="ARBA00005163"/>
    </source>
</evidence>
<dbReference type="GO" id="GO:0005829">
    <property type="term" value="C:cytosol"/>
    <property type="evidence" value="ECO:0007669"/>
    <property type="project" value="TreeGrafter"/>
</dbReference>
<feature type="active site" evidence="7">
    <location>
        <position position="261"/>
    </location>
</feature>
<evidence type="ECO:0000256" key="4">
    <source>
        <dbReference type="ARBA" id="ARBA00022679"/>
    </source>
</evidence>
<evidence type="ECO:0000256" key="6">
    <source>
        <dbReference type="PIRNR" id="PIRNR001369"/>
    </source>
</evidence>
<name>D7CTM1_TRURR</name>
<dbReference type="PRINTS" id="PR00143">
    <property type="entry name" value="CITRTSNTHASE"/>
</dbReference>
<dbReference type="InterPro" id="IPR019810">
    <property type="entry name" value="Citrate_synthase_AS"/>
</dbReference>